<dbReference type="InterPro" id="IPR043128">
    <property type="entry name" value="Rev_trsase/Diguanyl_cyclase"/>
</dbReference>
<name>A0A183KND2_9TREM</name>
<dbReference type="PANTHER" id="PTHR37984">
    <property type="entry name" value="PROTEIN CBG26694"/>
    <property type="match status" value="1"/>
</dbReference>
<dbReference type="WBParaSite" id="SCUD_0001656201-mRNA-1">
    <property type="protein sequence ID" value="SCUD_0001656201-mRNA-1"/>
    <property type="gene ID" value="SCUD_0001656201"/>
</dbReference>
<dbReference type="Gene3D" id="3.30.70.270">
    <property type="match status" value="1"/>
</dbReference>
<feature type="domain" description="Reverse transcriptase/retrotransposon-derived protein RNase H-like" evidence="2">
    <location>
        <begin position="33"/>
        <end position="132"/>
    </location>
</feature>
<evidence type="ECO:0000259" key="2">
    <source>
        <dbReference type="Pfam" id="PF17919"/>
    </source>
</evidence>
<dbReference type="Proteomes" id="UP000279833">
    <property type="component" value="Unassembled WGS sequence"/>
</dbReference>
<reference evidence="3 4" key="2">
    <citation type="submission" date="2018-11" db="EMBL/GenBank/DDBJ databases">
        <authorList>
            <consortium name="Pathogen Informatics"/>
        </authorList>
    </citation>
    <scope>NUCLEOTIDE SEQUENCE [LARGE SCALE GENOMIC DNA]</scope>
    <source>
        <strain evidence="3">Dakar</strain>
        <strain evidence="4">Dakar, Senegal</strain>
    </source>
</reference>
<proteinExistence type="predicted"/>
<protein>
    <submittedName>
        <fullName evidence="5">RT_RNaseH_2 domain-containing protein</fullName>
    </submittedName>
</protein>
<sequence length="160" mass="17858">MLYGTYYGASIPNLHRLRAPLNKTLSKNIKLDWSKSCQGAFEKIKKLLVSDLLLAQYDTSLPIAVASDASNYDIGAITFHIMPDGSMKVISHAAVSLNTTTTGRNCSRIEKEALSSIFAIKFHKMTFGRQFTFLTDHKQLPTIFGSEKGIPVYEANRLQR</sequence>
<organism evidence="5">
    <name type="scientific">Schistosoma curassoni</name>
    <dbReference type="NCBI Taxonomy" id="6186"/>
    <lineage>
        <taxon>Eukaryota</taxon>
        <taxon>Metazoa</taxon>
        <taxon>Spiralia</taxon>
        <taxon>Lophotrochozoa</taxon>
        <taxon>Platyhelminthes</taxon>
        <taxon>Trematoda</taxon>
        <taxon>Digenea</taxon>
        <taxon>Strigeidida</taxon>
        <taxon>Schistosomatoidea</taxon>
        <taxon>Schistosomatidae</taxon>
        <taxon>Schistosoma</taxon>
    </lineage>
</organism>
<dbReference type="InterPro" id="IPR050951">
    <property type="entry name" value="Retrovirus_Pol_polyprotein"/>
</dbReference>
<dbReference type="AlphaFoldDB" id="A0A183KND2"/>
<accession>A0A183KND2</accession>
<keyword evidence="4" id="KW-1185">Reference proteome</keyword>
<dbReference type="GO" id="GO:0003824">
    <property type="term" value="F:catalytic activity"/>
    <property type="evidence" value="ECO:0007669"/>
    <property type="project" value="UniProtKB-KW"/>
</dbReference>
<gene>
    <name evidence="3" type="ORF">SCUD_LOCUS16559</name>
</gene>
<dbReference type="STRING" id="6186.A0A183KND2"/>
<evidence type="ECO:0000313" key="5">
    <source>
        <dbReference type="WBParaSite" id="SCUD_0001656201-mRNA-1"/>
    </source>
</evidence>
<dbReference type="Pfam" id="PF17919">
    <property type="entry name" value="RT_RNaseH_2"/>
    <property type="match status" value="1"/>
</dbReference>
<dbReference type="InterPro" id="IPR043502">
    <property type="entry name" value="DNA/RNA_pol_sf"/>
</dbReference>
<evidence type="ECO:0000256" key="1">
    <source>
        <dbReference type="ARBA" id="ARBA00023268"/>
    </source>
</evidence>
<evidence type="ECO:0000313" key="3">
    <source>
        <dbReference type="EMBL" id="VDP61782.1"/>
    </source>
</evidence>
<evidence type="ECO:0000313" key="4">
    <source>
        <dbReference type="Proteomes" id="UP000279833"/>
    </source>
</evidence>
<dbReference type="EMBL" id="UZAK01038802">
    <property type="protein sequence ID" value="VDP61782.1"/>
    <property type="molecule type" value="Genomic_DNA"/>
</dbReference>
<dbReference type="SUPFAM" id="SSF56672">
    <property type="entry name" value="DNA/RNA polymerases"/>
    <property type="match status" value="1"/>
</dbReference>
<dbReference type="PANTHER" id="PTHR37984:SF5">
    <property type="entry name" value="PROTEIN NYNRIN-LIKE"/>
    <property type="match status" value="1"/>
</dbReference>
<dbReference type="InterPro" id="IPR041577">
    <property type="entry name" value="RT_RNaseH_2"/>
</dbReference>
<reference evidence="5" key="1">
    <citation type="submission" date="2016-06" db="UniProtKB">
        <authorList>
            <consortium name="WormBaseParasite"/>
        </authorList>
    </citation>
    <scope>IDENTIFICATION</scope>
</reference>
<keyword evidence="1" id="KW-0511">Multifunctional enzyme</keyword>